<feature type="modified residue" description="4-aspartylphosphate" evidence="10">
    <location>
        <position position="55"/>
    </location>
</feature>
<dbReference type="PROSITE" id="PS50110">
    <property type="entry name" value="RESPONSE_REGULATORY"/>
    <property type="match status" value="1"/>
</dbReference>
<feature type="domain" description="Response regulatory" evidence="12">
    <location>
        <begin position="3"/>
        <end position="120"/>
    </location>
</feature>
<evidence type="ECO:0000256" key="7">
    <source>
        <dbReference type="ARBA" id="ARBA00023125"/>
    </source>
</evidence>
<keyword evidence="4 10" id="KW-0597">Phosphoprotein</keyword>
<dbReference type="Pfam" id="PF12833">
    <property type="entry name" value="HTH_18"/>
    <property type="match status" value="1"/>
</dbReference>
<dbReference type="PANTHER" id="PTHR42713">
    <property type="entry name" value="HISTIDINE KINASE-RELATED"/>
    <property type="match status" value="1"/>
</dbReference>
<dbReference type="InterPro" id="IPR009057">
    <property type="entry name" value="Homeodomain-like_sf"/>
</dbReference>
<protein>
    <recommendedName>
        <fullName evidence="2">Stage 0 sporulation protein A homolog</fullName>
    </recommendedName>
</protein>
<dbReference type="RefSeq" id="WP_249308278.1">
    <property type="nucleotide sequence ID" value="NZ_JACRSZ010000008.1"/>
</dbReference>
<dbReference type="Pfam" id="PF00072">
    <property type="entry name" value="Response_reg"/>
    <property type="match status" value="1"/>
</dbReference>
<evidence type="ECO:0000313" key="13">
    <source>
        <dbReference type="EMBL" id="MBC8573213.1"/>
    </source>
</evidence>
<keyword evidence="6" id="KW-0805">Transcription regulation</keyword>
<keyword evidence="8" id="KW-0804">Transcription</keyword>
<dbReference type="PROSITE" id="PS01124">
    <property type="entry name" value="HTH_ARAC_FAMILY_2"/>
    <property type="match status" value="1"/>
</dbReference>
<dbReference type="SUPFAM" id="SSF46689">
    <property type="entry name" value="Homeodomain-like"/>
    <property type="match status" value="1"/>
</dbReference>
<dbReference type="InterPro" id="IPR011006">
    <property type="entry name" value="CheY-like_superfamily"/>
</dbReference>
<keyword evidence="14" id="KW-1185">Reference proteome</keyword>
<dbReference type="InterPro" id="IPR018060">
    <property type="entry name" value="HTH_AraC"/>
</dbReference>
<accession>A0ABR7N9Y9</accession>
<gene>
    <name evidence="13" type="ORF">H8716_08970</name>
</gene>
<comment type="function">
    <text evidence="9">May play the central regulatory role in sporulation. It may be an element of the effector pathway responsible for the activation of sporulation genes in response to nutritional stress. Spo0A may act in concert with spo0H (a sigma factor) to control the expression of some genes that are critical to the sporulation process.</text>
</comment>
<dbReference type="Gene3D" id="1.10.10.60">
    <property type="entry name" value="Homeodomain-like"/>
    <property type="match status" value="2"/>
</dbReference>
<dbReference type="Proteomes" id="UP000657421">
    <property type="component" value="Unassembled WGS sequence"/>
</dbReference>
<evidence type="ECO:0000256" key="5">
    <source>
        <dbReference type="ARBA" id="ARBA00023012"/>
    </source>
</evidence>
<dbReference type="SMART" id="SM00448">
    <property type="entry name" value="REC"/>
    <property type="match status" value="1"/>
</dbReference>
<comment type="subcellular location">
    <subcellularLocation>
        <location evidence="1">Cytoplasm</location>
    </subcellularLocation>
</comment>
<evidence type="ECO:0000256" key="3">
    <source>
        <dbReference type="ARBA" id="ARBA00022490"/>
    </source>
</evidence>
<dbReference type="SMART" id="SM00342">
    <property type="entry name" value="HTH_ARAC"/>
    <property type="match status" value="1"/>
</dbReference>
<dbReference type="PANTHER" id="PTHR42713:SF3">
    <property type="entry name" value="TRANSCRIPTIONAL REGULATORY PROTEIN HPTR"/>
    <property type="match status" value="1"/>
</dbReference>
<evidence type="ECO:0000256" key="4">
    <source>
        <dbReference type="ARBA" id="ARBA00022553"/>
    </source>
</evidence>
<evidence type="ECO:0000256" key="9">
    <source>
        <dbReference type="ARBA" id="ARBA00024867"/>
    </source>
</evidence>
<dbReference type="InterPro" id="IPR001789">
    <property type="entry name" value="Sig_transdc_resp-reg_receiver"/>
</dbReference>
<evidence type="ECO:0000313" key="14">
    <source>
        <dbReference type="Proteomes" id="UP000657421"/>
    </source>
</evidence>
<sequence length="502" mass="57704">MIKLLIVDDERIIRETIASLIDWDSLGIFLIGTAENGIEAYNRILDDYPDIVLTDIKMPGLSGLDLIQRIKEINPDTQFVILSGYGEFKFAQRAMQYGVKHYLLKPCNEEQIIACLNSAKQDYLNALASKNEPAPSSQIIQPVIMKNILTYYLQTPTEWMQENPSPYYQYTSVTQEPYTLFYIYFITQETFLSICNDLYENITARYPDIPFHLFYVKGTIICFYQSNPDIAASVLLFLADLKTQACGLLSEYKKSEYDSVHLLMTDFVKHIKNYEVIYQVIDDSALPIYNYHAVVKELYRLTDLAFSLDLDTALTALDELLALLNDISDPELLRQQASSIIIYAISKQTEPDMTDAMKYLVAINQTEPNDSVLLSVRGKLTELFENYHNCSSCVSLSQKIITYTEQNLEKSGLSLKWLAENYLFMNVDYLSKRFAKETGMKFSKYLTDLRIQKAKYYMEQSTYNVQEIAELVGCGQNPQYFSQIFKKNTGLSPSQYLASLFH</sequence>
<evidence type="ECO:0000256" key="6">
    <source>
        <dbReference type="ARBA" id="ARBA00023015"/>
    </source>
</evidence>
<organism evidence="13 14">
    <name type="scientific">Jingyaoa shaoxingensis</name>
    <dbReference type="NCBI Taxonomy" id="2763671"/>
    <lineage>
        <taxon>Bacteria</taxon>
        <taxon>Bacillati</taxon>
        <taxon>Bacillota</taxon>
        <taxon>Clostridia</taxon>
        <taxon>Lachnospirales</taxon>
        <taxon>Lachnospiraceae</taxon>
        <taxon>Jingyaoa</taxon>
    </lineage>
</organism>
<dbReference type="EMBL" id="JACRSZ010000008">
    <property type="protein sequence ID" value="MBC8573213.1"/>
    <property type="molecule type" value="Genomic_DNA"/>
</dbReference>
<comment type="caution">
    <text evidence="13">The sequence shown here is derived from an EMBL/GenBank/DDBJ whole genome shotgun (WGS) entry which is preliminary data.</text>
</comment>
<proteinExistence type="predicted"/>
<name>A0ABR7N9Y9_9FIRM</name>
<evidence type="ECO:0000256" key="8">
    <source>
        <dbReference type="ARBA" id="ARBA00023163"/>
    </source>
</evidence>
<dbReference type="Gene3D" id="3.40.50.2300">
    <property type="match status" value="1"/>
</dbReference>
<keyword evidence="3" id="KW-0963">Cytoplasm</keyword>
<dbReference type="CDD" id="cd17536">
    <property type="entry name" value="REC_YesN-like"/>
    <property type="match status" value="1"/>
</dbReference>
<dbReference type="SUPFAM" id="SSF52172">
    <property type="entry name" value="CheY-like"/>
    <property type="match status" value="1"/>
</dbReference>
<evidence type="ECO:0000259" key="11">
    <source>
        <dbReference type="PROSITE" id="PS01124"/>
    </source>
</evidence>
<evidence type="ECO:0000256" key="2">
    <source>
        <dbReference type="ARBA" id="ARBA00018672"/>
    </source>
</evidence>
<evidence type="ECO:0000256" key="10">
    <source>
        <dbReference type="PROSITE-ProRule" id="PRU00169"/>
    </source>
</evidence>
<dbReference type="InterPro" id="IPR051552">
    <property type="entry name" value="HptR"/>
</dbReference>
<keyword evidence="5" id="KW-0902">Two-component regulatory system</keyword>
<evidence type="ECO:0000256" key="1">
    <source>
        <dbReference type="ARBA" id="ARBA00004496"/>
    </source>
</evidence>
<reference evidence="13 14" key="1">
    <citation type="submission" date="2020-08" db="EMBL/GenBank/DDBJ databases">
        <title>Genome public.</title>
        <authorList>
            <person name="Liu C."/>
            <person name="Sun Q."/>
        </authorList>
    </citation>
    <scope>NUCLEOTIDE SEQUENCE [LARGE SCALE GENOMIC DNA]</scope>
    <source>
        <strain evidence="13 14">NSJ-46</strain>
    </source>
</reference>
<feature type="domain" description="HTH araC/xylS-type" evidence="11">
    <location>
        <begin position="398"/>
        <end position="499"/>
    </location>
</feature>
<evidence type="ECO:0000259" key="12">
    <source>
        <dbReference type="PROSITE" id="PS50110"/>
    </source>
</evidence>
<keyword evidence="7" id="KW-0238">DNA-binding</keyword>